<keyword evidence="5 6" id="KW-0472">Membrane</keyword>
<evidence type="ECO:0000256" key="4">
    <source>
        <dbReference type="ARBA" id="ARBA00022989"/>
    </source>
</evidence>
<evidence type="ECO:0000256" key="1">
    <source>
        <dbReference type="ARBA" id="ARBA00004651"/>
    </source>
</evidence>
<feature type="transmembrane region" description="Helical" evidence="6">
    <location>
        <begin position="79"/>
        <end position="99"/>
    </location>
</feature>
<gene>
    <name evidence="7" type="ORF">SAMN05192580_0813</name>
</gene>
<organism evidence="7 8">
    <name type="scientific">Sphingomonas jatrophae</name>
    <dbReference type="NCBI Taxonomy" id="1166337"/>
    <lineage>
        <taxon>Bacteria</taxon>
        <taxon>Pseudomonadati</taxon>
        <taxon>Pseudomonadota</taxon>
        <taxon>Alphaproteobacteria</taxon>
        <taxon>Sphingomonadales</taxon>
        <taxon>Sphingomonadaceae</taxon>
        <taxon>Sphingomonas</taxon>
    </lineage>
</organism>
<feature type="transmembrane region" description="Helical" evidence="6">
    <location>
        <begin position="29"/>
        <end position="48"/>
    </location>
</feature>
<dbReference type="EMBL" id="FOZG01000001">
    <property type="protein sequence ID" value="SFR82098.1"/>
    <property type="molecule type" value="Genomic_DNA"/>
</dbReference>
<evidence type="ECO:0000256" key="5">
    <source>
        <dbReference type="ARBA" id="ARBA00023136"/>
    </source>
</evidence>
<protein>
    <submittedName>
        <fullName evidence="7">Membrane protein involved in the export of O-antigen and teichoic acid</fullName>
    </submittedName>
</protein>
<sequence length="433" mass="45575">MLLGGKGAAGVMQLGTFALAARGLGLEGFGTFSVLIAQVMVLTGLAAFDTNQAIIRYGVGHLASGDRPAIQGLFKAGTLLDFGAATLAALATILIAPFIGRRLGWGPDLILMAQCIAPLSFANAYSTPKGMLRLFNRFDLLTAYAVVTPAMRLILIGVLTLLHLGLGWYLAAWLVAGMCGEVTVLWMAWREAHRRELLGGLTRSLRALSAQNPGVWRFSIVSNLHSSLSMIPTQLAVVLVGWKLGEAAAGLFRIARETGTGMMKPVDLVNQAVYPDMTRLVQAGSWRRLTRTAVRAGLAAGAIGAALTAAIWLAGDTIVSATFGKAYVGATPVLIAVCAATSLRVLAFAADPVMYAFGRPSVPLRIAAVSSGLFVLLMLWRLPLDGLIGAGWAFMGMSVVGALLSTVFAVRMVRRAATGKAEVPREPVESVAD</sequence>
<evidence type="ECO:0000256" key="3">
    <source>
        <dbReference type="ARBA" id="ARBA00022692"/>
    </source>
</evidence>
<accession>A0A1I6JT63</accession>
<dbReference type="PANTHER" id="PTHR30250:SF31">
    <property type="entry name" value="INNER MEMBRANE PROTEIN YGHQ"/>
    <property type="match status" value="1"/>
</dbReference>
<dbReference type="GO" id="GO:0005886">
    <property type="term" value="C:plasma membrane"/>
    <property type="evidence" value="ECO:0007669"/>
    <property type="project" value="UniProtKB-SubCell"/>
</dbReference>
<dbReference type="InterPro" id="IPR050833">
    <property type="entry name" value="Poly_Biosynth_Transport"/>
</dbReference>
<keyword evidence="4 6" id="KW-1133">Transmembrane helix</keyword>
<feature type="transmembrane region" description="Helical" evidence="6">
    <location>
        <begin position="296"/>
        <end position="314"/>
    </location>
</feature>
<dbReference type="STRING" id="1166337.SAMN05192580_0813"/>
<dbReference type="InterPro" id="IPR002797">
    <property type="entry name" value="Polysacc_synth"/>
</dbReference>
<keyword evidence="2" id="KW-1003">Cell membrane</keyword>
<name>A0A1I6JT63_9SPHN</name>
<proteinExistence type="predicted"/>
<feature type="transmembrane region" description="Helical" evidence="6">
    <location>
        <begin position="138"/>
        <end position="162"/>
    </location>
</feature>
<keyword evidence="3 6" id="KW-0812">Transmembrane</keyword>
<dbReference type="PANTHER" id="PTHR30250">
    <property type="entry name" value="PST FAMILY PREDICTED COLANIC ACID TRANSPORTER"/>
    <property type="match status" value="1"/>
</dbReference>
<keyword evidence="8" id="KW-1185">Reference proteome</keyword>
<feature type="transmembrane region" description="Helical" evidence="6">
    <location>
        <begin position="362"/>
        <end position="380"/>
    </location>
</feature>
<dbReference type="Proteomes" id="UP000198824">
    <property type="component" value="Unassembled WGS sequence"/>
</dbReference>
<comment type="subcellular location">
    <subcellularLocation>
        <location evidence="1">Cell membrane</location>
        <topology evidence="1">Multi-pass membrane protein</topology>
    </subcellularLocation>
</comment>
<evidence type="ECO:0000313" key="8">
    <source>
        <dbReference type="Proteomes" id="UP000198824"/>
    </source>
</evidence>
<dbReference type="Pfam" id="PF01943">
    <property type="entry name" value="Polysacc_synt"/>
    <property type="match status" value="1"/>
</dbReference>
<feature type="transmembrane region" description="Helical" evidence="6">
    <location>
        <begin position="326"/>
        <end position="350"/>
    </location>
</feature>
<feature type="transmembrane region" description="Helical" evidence="6">
    <location>
        <begin position="386"/>
        <end position="410"/>
    </location>
</feature>
<feature type="transmembrane region" description="Helical" evidence="6">
    <location>
        <begin position="105"/>
        <end position="126"/>
    </location>
</feature>
<evidence type="ECO:0000256" key="2">
    <source>
        <dbReference type="ARBA" id="ARBA00022475"/>
    </source>
</evidence>
<reference evidence="7 8" key="1">
    <citation type="submission" date="2016-10" db="EMBL/GenBank/DDBJ databases">
        <authorList>
            <person name="de Groot N.N."/>
        </authorList>
    </citation>
    <scope>NUCLEOTIDE SEQUENCE [LARGE SCALE GENOMIC DNA]</scope>
    <source>
        <strain evidence="7 8">S5-249</strain>
    </source>
</reference>
<dbReference type="AlphaFoldDB" id="A0A1I6JT63"/>
<evidence type="ECO:0000313" key="7">
    <source>
        <dbReference type="EMBL" id="SFR82098.1"/>
    </source>
</evidence>
<feature type="transmembrane region" description="Helical" evidence="6">
    <location>
        <begin position="168"/>
        <end position="189"/>
    </location>
</feature>
<evidence type="ECO:0000256" key="6">
    <source>
        <dbReference type="SAM" id="Phobius"/>
    </source>
</evidence>